<dbReference type="Proteomes" id="UP000184532">
    <property type="component" value="Unassembled WGS sequence"/>
</dbReference>
<evidence type="ECO:0000313" key="1">
    <source>
        <dbReference type="EMBL" id="SHG89512.1"/>
    </source>
</evidence>
<accession>A0A1M5NJ42</accession>
<dbReference type="EMBL" id="FQWL01000005">
    <property type="protein sequence ID" value="SHG89512.1"/>
    <property type="molecule type" value="Genomic_DNA"/>
</dbReference>
<evidence type="ECO:0000313" key="2">
    <source>
        <dbReference type="Proteomes" id="UP000184532"/>
    </source>
</evidence>
<sequence>MLFGVPLQALLSFKAWQTYAICTIFALGIAARTPPKACTANSLVPRNLSSLKPFGEKDW</sequence>
<keyword evidence="2" id="KW-1185">Reference proteome</keyword>
<dbReference type="AlphaFoldDB" id="A0A1M5NJ42"/>
<organism evidence="1 2">
    <name type="scientific">Flagellimonas flava</name>
    <dbReference type="NCBI Taxonomy" id="570519"/>
    <lineage>
        <taxon>Bacteria</taxon>
        <taxon>Pseudomonadati</taxon>
        <taxon>Bacteroidota</taxon>
        <taxon>Flavobacteriia</taxon>
        <taxon>Flavobacteriales</taxon>
        <taxon>Flavobacteriaceae</taxon>
        <taxon>Flagellimonas</taxon>
    </lineage>
</organism>
<dbReference type="STRING" id="570519.SAMN04488116_2826"/>
<protein>
    <submittedName>
        <fullName evidence="1">Uncharacterized protein</fullName>
    </submittedName>
</protein>
<proteinExistence type="predicted"/>
<name>A0A1M5NJ42_9FLAO</name>
<reference evidence="2" key="1">
    <citation type="submission" date="2016-11" db="EMBL/GenBank/DDBJ databases">
        <authorList>
            <person name="Varghese N."/>
            <person name="Submissions S."/>
        </authorList>
    </citation>
    <scope>NUCLEOTIDE SEQUENCE [LARGE SCALE GENOMIC DNA]</scope>
    <source>
        <strain evidence="2">DSM 22638</strain>
    </source>
</reference>
<gene>
    <name evidence="1" type="ORF">SAMN04488116_2826</name>
</gene>